<evidence type="ECO:0000256" key="2">
    <source>
        <dbReference type="ARBA" id="ARBA00022448"/>
    </source>
</evidence>
<evidence type="ECO:0000256" key="11">
    <source>
        <dbReference type="ARBA" id="ARBA00023303"/>
    </source>
</evidence>
<dbReference type="RefSeq" id="XP_030832607.1">
    <property type="nucleotide sequence ID" value="XM_030976747.1"/>
</dbReference>
<evidence type="ECO:0000256" key="9">
    <source>
        <dbReference type="ARBA" id="ARBA00023180"/>
    </source>
</evidence>
<evidence type="ECO:0000256" key="13">
    <source>
        <dbReference type="SAM" id="MobiDB-lite"/>
    </source>
</evidence>
<feature type="transmembrane region" description="Helical" evidence="14">
    <location>
        <begin position="521"/>
        <end position="546"/>
    </location>
</feature>
<dbReference type="FunFam" id="1.10.287.770:FF:000001">
    <property type="entry name" value="Acid-sensing ion channel subunit 1"/>
    <property type="match status" value="1"/>
</dbReference>
<evidence type="ECO:0000313" key="16">
    <source>
        <dbReference type="Proteomes" id="UP000007110"/>
    </source>
</evidence>
<dbReference type="OMA" id="YQQLNYE"/>
<keyword evidence="5 14" id="KW-1133">Transmembrane helix</keyword>
<evidence type="ECO:0000256" key="12">
    <source>
        <dbReference type="RuleBase" id="RU000679"/>
    </source>
</evidence>
<proteinExistence type="inferred from homology"/>
<feature type="region of interest" description="Disordered" evidence="13">
    <location>
        <begin position="1"/>
        <end position="20"/>
    </location>
</feature>
<dbReference type="InParanoid" id="A0A7M7N8K7"/>
<evidence type="ECO:0000256" key="6">
    <source>
        <dbReference type="ARBA" id="ARBA00023053"/>
    </source>
</evidence>
<sequence>MKAPKVDGQEGSWGTAPEREEKSLRTILNSRMENSSAHGVPNIQRSSGPVTKLAWSLVFLTGISVMTWQAVILFQTYFEWNYSVNLEVRFNRTQSFPAITICNANPIKRSELETRDALFQALFDVHYVPSMPDLPDQQPLPDEQPLPDVPDGVTPSMLNNSDSGNETQGGSSNEQIEISEAVIDWRSRIAIPRFYRMKSVDYGKKRIRVVTLANATLEERVSLGHKLDDMLLDCSWKGIPCSPENFTKFYDSKLGNCYTFNSGQNEEQLTTHRPGSTHGLTLELFVQQDEYVEGMTEVAGFRVSVHHPSIMPFPEYNGLLVSPGFATDIGLRVLEVDRLPKPYGDCKADLKQGIEDDIYHQHYNITYNRKTCEVSCFQNEVISRCDCFDATYPNSLKVNRTVYPCEYINDVETQCMADIEMEHARDELECNCPLACRETTYLTSVSSSIWPSDAYESTLIEKMVKYNAEIRRHVVGENASDWTRRNMAKVEIFYDEFNYEHIRQDAAYTIPDLLSDIGGQLGLWLGLSIITIFEFFEGAWLLLAFFCSQSGNKTKRSEIDPGTKTT</sequence>
<dbReference type="Gene3D" id="2.60.470.10">
    <property type="entry name" value="Acid-sensing ion channels like domains"/>
    <property type="match status" value="1"/>
</dbReference>
<keyword evidence="11 12" id="KW-0407">Ion channel</keyword>
<keyword evidence="3 12" id="KW-0894">Sodium channel</keyword>
<keyword evidence="9" id="KW-0325">Glycoprotein</keyword>
<name>A0A7M7N8K7_STRPU</name>
<dbReference type="RefSeq" id="XP_030832608.1">
    <property type="nucleotide sequence ID" value="XM_030976748.1"/>
</dbReference>
<comment type="subcellular location">
    <subcellularLocation>
        <location evidence="1">Membrane</location>
        <topology evidence="1">Multi-pass membrane protein</topology>
    </subcellularLocation>
</comment>
<dbReference type="PANTHER" id="PTHR11690">
    <property type="entry name" value="AMILORIDE-SENSITIVE SODIUM CHANNEL-RELATED"/>
    <property type="match status" value="1"/>
</dbReference>
<keyword evidence="2 12" id="KW-0813">Transport</keyword>
<organism evidence="15 16">
    <name type="scientific">Strongylocentrotus purpuratus</name>
    <name type="common">Purple sea urchin</name>
    <dbReference type="NCBI Taxonomy" id="7668"/>
    <lineage>
        <taxon>Eukaryota</taxon>
        <taxon>Metazoa</taxon>
        <taxon>Echinodermata</taxon>
        <taxon>Eleutherozoa</taxon>
        <taxon>Echinozoa</taxon>
        <taxon>Echinoidea</taxon>
        <taxon>Euechinoidea</taxon>
        <taxon>Echinacea</taxon>
        <taxon>Camarodonta</taxon>
        <taxon>Echinidea</taxon>
        <taxon>Strongylocentrotidae</taxon>
        <taxon>Strongylocentrotus</taxon>
    </lineage>
</organism>
<dbReference type="GO" id="GO:0015280">
    <property type="term" value="F:ligand-gated sodium channel activity"/>
    <property type="evidence" value="ECO:0000318"/>
    <property type="project" value="GO_Central"/>
</dbReference>
<dbReference type="GeneID" id="590960"/>
<dbReference type="PANTHER" id="PTHR11690:SF248">
    <property type="entry name" value="PICKPOCKET 17, ISOFORM A"/>
    <property type="match status" value="1"/>
</dbReference>
<keyword evidence="4 12" id="KW-0812">Transmembrane</keyword>
<keyword evidence="6" id="KW-0915">Sodium</keyword>
<evidence type="ECO:0000256" key="7">
    <source>
        <dbReference type="ARBA" id="ARBA00023065"/>
    </source>
</evidence>
<dbReference type="PRINTS" id="PR01078">
    <property type="entry name" value="AMINACHANNEL"/>
</dbReference>
<keyword evidence="8 14" id="KW-0472">Membrane</keyword>
<dbReference type="OrthoDB" id="10051479at2759"/>
<feature type="region of interest" description="Disordered" evidence="13">
    <location>
        <begin position="133"/>
        <end position="175"/>
    </location>
</feature>
<reference evidence="16" key="1">
    <citation type="submission" date="2015-02" db="EMBL/GenBank/DDBJ databases">
        <title>Genome sequencing for Strongylocentrotus purpuratus.</title>
        <authorList>
            <person name="Murali S."/>
            <person name="Liu Y."/>
            <person name="Vee V."/>
            <person name="English A."/>
            <person name="Wang M."/>
            <person name="Skinner E."/>
            <person name="Han Y."/>
            <person name="Muzny D.M."/>
            <person name="Worley K.C."/>
            <person name="Gibbs R.A."/>
        </authorList>
    </citation>
    <scope>NUCLEOTIDE SEQUENCE</scope>
</reference>
<dbReference type="InterPro" id="IPR001873">
    <property type="entry name" value="ENaC"/>
</dbReference>
<evidence type="ECO:0000256" key="3">
    <source>
        <dbReference type="ARBA" id="ARBA00022461"/>
    </source>
</evidence>
<dbReference type="GO" id="GO:0005886">
    <property type="term" value="C:plasma membrane"/>
    <property type="evidence" value="ECO:0000318"/>
    <property type="project" value="GO_Central"/>
</dbReference>
<reference evidence="15" key="2">
    <citation type="submission" date="2021-01" db="UniProtKB">
        <authorList>
            <consortium name="EnsemblMetazoa"/>
        </authorList>
    </citation>
    <scope>IDENTIFICATION</scope>
</reference>
<dbReference type="EnsemblMetazoa" id="XM_030976747">
    <property type="protein sequence ID" value="XP_030832607"/>
    <property type="gene ID" value="LOC590960"/>
</dbReference>
<keyword evidence="10 12" id="KW-0739">Sodium transport</keyword>
<evidence type="ECO:0000313" key="15">
    <source>
        <dbReference type="EnsemblMetazoa" id="XP_030832608"/>
    </source>
</evidence>
<accession>A0A7M7N8K7</accession>
<feature type="transmembrane region" description="Helical" evidence="14">
    <location>
        <begin position="53"/>
        <end position="78"/>
    </location>
</feature>
<dbReference type="Gene3D" id="1.10.287.770">
    <property type="entry name" value="YojJ-like"/>
    <property type="match status" value="1"/>
</dbReference>
<evidence type="ECO:0000256" key="1">
    <source>
        <dbReference type="ARBA" id="ARBA00004141"/>
    </source>
</evidence>
<keyword evidence="7 12" id="KW-0406">Ion transport</keyword>
<comment type="similarity">
    <text evidence="12">Belongs to the amiloride-sensitive sodium channel (TC 1.A.6) family.</text>
</comment>
<evidence type="ECO:0000256" key="14">
    <source>
        <dbReference type="SAM" id="Phobius"/>
    </source>
</evidence>
<protein>
    <submittedName>
        <fullName evidence="15">Uncharacterized protein</fullName>
    </submittedName>
</protein>
<keyword evidence="16" id="KW-1185">Reference proteome</keyword>
<evidence type="ECO:0000256" key="4">
    <source>
        <dbReference type="ARBA" id="ARBA00022692"/>
    </source>
</evidence>
<evidence type="ECO:0000256" key="8">
    <source>
        <dbReference type="ARBA" id="ARBA00023136"/>
    </source>
</evidence>
<dbReference type="EnsemblMetazoa" id="XM_030976748">
    <property type="protein sequence ID" value="XP_030832608"/>
    <property type="gene ID" value="LOC590960"/>
</dbReference>
<dbReference type="KEGG" id="spu:590960"/>
<dbReference type="Pfam" id="PF00858">
    <property type="entry name" value="ASC"/>
    <property type="match status" value="1"/>
</dbReference>
<dbReference type="GO" id="GO:0035725">
    <property type="term" value="P:sodium ion transmembrane transport"/>
    <property type="evidence" value="ECO:0000318"/>
    <property type="project" value="GO_Central"/>
</dbReference>
<evidence type="ECO:0000256" key="10">
    <source>
        <dbReference type="ARBA" id="ARBA00023201"/>
    </source>
</evidence>
<dbReference type="Proteomes" id="UP000007110">
    <property type="component" value="Unassembled WGS sequence"/>
</dbReference>
<feature type="compositionally biased region" description="Polar residues" evidence="13">
    <location>
        <begin position="156"/>
        <end position="175"/>
    </location>
</feature>
<dbReference type="AlphaFoldDB" id="A0A7M7N8K7"/>
<evidence type="ECO:0000256" key="5">
    <source>
        <dbReference type="ARBA" id="ARBA00022989"/>
    </source>
</evidence>